<reference evidence="5 6" key="1">
    <citation type="submission" date="2018-11" db="EMBL/GenBank/DDBJ databases">
        <authorList>
            <person name="Mardanov A.V."/>
            <person name="Ravin N.V."/>
            <person name="Dedysh S.N."/>
        </authorList>
    </citation>
    <scope>NUCLEOTIDE SEQUENCE [LARGE SCALE GENOMIC DNA]</scope>
    <source>
        <strain evidence="5 6">AF10</strain>
    </source>
</reference>
<dbReference type="SUPFAM" id="SSF52129">
    <property type="entry name" value="Caspase-like"/>
    <property type="match status" value="1"/>
</dbReference>
<dbReference type="Pfam" id="PF14559">
    <property type="entry name" value="TPR_19"/>
    <property type="match status" value="1"/>
</dbReference>
<sequence>MGQTTPAPDPPSATDQGATRDLKAIQQKGAQAAVTIPRSYAVVIGIATYKNLPASAQLEFPNRDAEDIYAALISPEGGQFPAENVHKLINDRATVANIRHEIEEWLPSVTKENDRVLIYFAGHGFVSSGKGYLAPYDVDIHNVANSAYPMDSLGAVIGGKIKGKWKVLITDACHSGAITPEADRKQVNQTLLDVQKSLFSLTASRDREQSFESEKWGGGHGIFTYYVVKGLEGEADTNGDGVVDADELGEYVHTNVRLATDARQNPTSERGSFDPNMVLAYNATRVKANLPPPQYGNLIVEANMDNTEVWIDGRSAGIVNKDKPLRLPGITPGAHTIKGIHLGYEPDGPREEQVYPGQDTTVTIRMLIARRASRAAVDEFDKGIEFYNKGFEENYKKAADHFERAIQIDPKYSQAYLYLGRVENALFEDQKALTALKKAIEIDPDYMEARSGYAAALLDAGDLDESIRQLNVVTRREPDRGTAWYLLSQAYARKGDFPDGKTSALTAIKLTPKNAEAHFWLAECLRQLKEPTEAMQEYNSYLLLSNFDTGKAGQLNYYVAGYLLGMGRKKRAAQTDIWKELRGQANLGLCDSEYMEKQLDPAIRDCNVALTYLPNDLFTNYRLGVLYSEKFNQQQSLGLLAAAKTHFDAAIAANPDANEADRARKYVKNIDGVLAQVK</sequence>
<name>A0A4Q0T1Z8_9BACT</name>
<gene>
    <name evidence="5" type="ORF">GRAN_2796</name>
</gene>
<feature type="repeat" description="TPR" evidence="3">
    <location>
        <begin position="413"/>
        <end position="446"/>
    </location>
</feature>
<dbReference type="InterPro" id="IPR011600">
    <property type="entry name" value="Pept_C14_caspase"/>
</dbReference>
<dbReference type="SUPFAM" id="SSF48452">
    <property type="entry name" value="TPR-like"/>
    <property type="match status" value="2"/>
</dbReference>
<dbReference type="Proteomes" id="UP000289437">
    <property type="component" value="Unassembled WGS sequence"/>
</dbReference>
<dbReference type="InterPro" id="IPR002048">
    <property type="entry name" value="EF_hand_dom"/>
</dbReference>
<dbReference type="InterPro" id="IPR029030">
    <property type="entry name" value="Caspase-like_dom_sf"/>
</dbReference>
<dbReference type="AlphaFoldDB" id="A0A4Q0T1Z8"/>
<dbReference type="GO" id="GO:0006508">
    <property type="term" value="P:proteolysis"/>
    <property type="evidence" value="ECO:0007669"/>
    <property type="project" value="InterPro"/>
</dbReference>
<dbReference type="PANTHER" id="PTHR44858:SF1">
    <property type="entry name" value="UDP-N-ACETYLGLUCOSAMINE--PEPTIDE N-ACETYLGLUCOSAMINYLTRANSFERASE SPINDLY-RELATED"/>
    <property type="match status" value="1"/>
</dbReference>
<dbReference type="PROSITE" id="PS00018">
    <property type="entry name" value="EF_HAND_1"/>
    <property type="match status" value="1"/>
</dbReference>
<evidence type="ECO:0000313" key="6">
    <source>
        <dbReference type="Proteomes" id="UP000289437"/>
    </source>
</evidence>
<evidence type="ECO:0000259" key="4">
    <source>
        <dbReference type="PROSITE" id="PS50222"/>
    </source>
</evidence>
<dbReference type="Gene3D" id="1.25.40.10">
    <property type="entry name" value="Tetratricopeptide repeat domain"/>
    <property type="match status" value="2"/>
</dbReference>
<dbReference type="PROSITE" id="PS50005">
    <property type="entry name" value="TPR"/>
    <property type="match status" value="1"/>
</dbReference>
<keyword evidence="6" id="KW-1185">Reference proteome</keyword>
<dbReference type="InterPro" id="IPR011990">
    <property type="entry name" value="TPR-like_helical_dom_sf"/>
</dbReference>
<dbReference type="GO" id="GO:0004674">
    <property type="term" value="F:protein serine/threonine kinase activity"/>
    <property type="evidence" value="ECO:0007669"/>
    <property type="project" value="UniProtKB-KW"/>
</dbReference>
<keyword evidence="5" id="KW-0808">Transferase</keyword>
<feature type="domain" description="EF-hand" evidence="4">
    <location>
        <begin position="234"/>
        <end position="258"/>
    </location>
</feature>
<dbReference type="SMART" id="SM00028">
    <property type="entry name" value="TPR"/>
    <property type="match status" value="6"/>
</dbReference>
<proteinExistence type="predicted"/>
<keyword evidence="1" id="KW-0677">Repeat</keyword>
<accession>A0A4Q0T1Z8</accession>
<dbReference type="InterPro" id="IPR050498">
    <property type="entry name" value="Ycf3"/>
</dbReference>
<dbReference type="InterPro" id="IPR019734">
    <property type="entry name" value="TPR_rpt"/>
</dbReference>
<dbReference type="Pfam" id="PF13431">
    <property type="entry name" value="TPR_17"/>
    <property type="match status" value="1"/>
</dbReference>
<dbReference type="PANTHER" id="PTHR44858">
    <property type="entry name" value="TETRATRICOPEPTIDE REPEAT PROTEIN 6"/>
    <property type="match status" value="1"/>
</dbReference>
<comment type="caution">
    <text evidence="5">The sequence shown here is derived from an EMBL/GenBank/DDBJ whole genome shotgun (WGS) entry which is preliminary data.</text>
</comment>
<organism evidence="5 6">
    <name type="scientific">Granulicella sibirica</name>
    <dbReference type="NCBI Taxonomy" id="2479048"/>
    <lineage>
        <taxon>Bacteria</taxon>
        <taxon>Pseudomonadati</taxon>
        <taxon>Acidobacteriota</taxon>
        <taxon>Terriglobia</taxon>
        <taxon>Terriglobales</taxon>
        <taxon>Acidobacteriaceae</taxon>
        <taxon>Granulicella</taxon>
    </lineage>
</organism>
<evidence type="ECO:0000256" key="1">
    <source>
        <dbReference type="ARBA" id="ARBA00022737"/>
    </source>
</evidence>
<dbReference type="PROSITE" id="PS50222">
    <property type="entry name" value="EF_HAND_2"/>
    <property type="match status" value="1"/>
</dbReference>
<dbReference type="EMBL" id="RDSM01000002">
    <property type="protein sequence ID" value="RXH55939.1"/>
    <property type="molecule type" value="Genomic_DNA"/>
</dbReference>
<dbReference type="GO" id="GO:0005509">
    <property type="term" value="F:calcium ion binding"/>
    <property type="evidence" value="ECO:0007669"/>
    <property type="project" value="InterPro"/>
</dbReference>
<reference evidence="6" key="2">
    <citation type="submission" date="2019-02" db="EMBL/GenBank/DDBJ databases">
        <title>Granulicella sibirica sp. nov., a psychrotolerant acidobacterium isolated from an organic soil layer in forested tundra, West Siberia.</title>
        <authorList>
            <person name="Oshkin I.Y."/>
            <person name="Kulichevskaya I.S."/>
            <person name="Rijpstra W.I.C."/>
            <person name="Sinninghe Damste J.S."/>
            <person name="Rakitin A.L."/>
            <person name="Ravin N.V."/>
            <person name="Dedysh S.N."/>
        </authorList>
    </citation>
    <scope>NUCLEOTIDE SEQUENCE [LARGE SCALE GENOMIC DNA]</scope>
    <source>
        <strain evidence="6">AF10</strain>
    </source>
</reference>
<dbReference type="Gene3D" id="3.40.50.1460">
    <property type="match status" value="1"/>
</dbReference>
<evidence type="ECO:0000256" key="2">
    <source>
        <dbReference type="ARBA" id="ARBA00022803"/>
    </source>
</evidence>
<dbReference type="GO" id="GO:0004197">
    <property type="term" value="F:cysteine-type endopeptidase activity"/>
    <property type="evidence" value="ECO:0007669"/>
    <property type="project" value="InterPro"/>
</dbReference>
<keyword evidence="5" id="KW-0723">Serine/threonine-protein kinase</keyword>
<evidence type="ECO:0000313" key="5">
    <source>
        <dbReference type="EMBL" id="RXH55939.1"/>
    </source>
</evidence>
<protein>
    <submittedName>
        <fullName evidence="5">Serine/threonine protein kinase</fullName>
    </submittedName>
</protein>
<keyword evidence="2 3" id="KW-0802">TPR repeat</keyword>
<dbReference type="Pfam" id="PF00656">
    <property type="entry name" value="Peptidase_C14"/>
    <property type="match status" value="1"/>
</dbReference>
<dbReference type="InterPro" id="IPR018247">
    <property type="entry name" value="EF_Hand_1_Ca_BS"/>
</dbReference>
<keyword evidence="5" id="KW-0418">Kinase</keyword>
<evidence type="ECO:0000256" key="3">
    <source>
        <dbReference type="PROSITE-ProRule" id="PRU00339"/>
    </source>
</evidence>